<dbReference type="InterPro" id="IPR040807">
    <property type="entry name" value="DUF5522"/>
</dbReference>
<reference evidence="1" key="1">
    <citation type="journal article" date="2013" name="Genome Announc.">
        <title>Draft Genome Sequence of Agarivorans albus Strain MKT 106T, an Agarolytic Marine Bacterium.</title>
        <authorList>
            <person name="Yasuike M."/>
            <person name="Nakamura Y."/>
            <person name="Kai W."/>
            <person name="Fujiwara A."/>
            <person name="Fukui Y."/>
            <person name="Satomi M."/>
            <person name="Sano M."/>
        </authorList>
    </citation>
    <scope>NUCLEOTIDE SEQUENCE [LARGE SCALE GENOMIC DNA]</scope>
</reference>
<dbReference type="AlphaFoldDB" id="R9PLN9"/>
<dbReference type="STRING" id="1331007.AALB_2357"/>
<evidence type="ECO:0000313" key="1">
    <source>
        <dbReference type="EMBL" id="GAD02277.1"/>
    </source>
</evidence>
<protein>
    <submittedName>
        <fullName evidence="1">Uncharacterized protein</fullName>
    </submittedName>
</protein>
<sequence>MPAILPVSADLNERACLCQTCLSKKLAEKLTLLIANTPHHELLELAARYRTPANQQAALQEHLDFSMEDGLMVFSAWYHLKRGTCCGNGCRHCPYPK</sequence>
<dbReference type="Pfam" id="PF17653">
    <property type="entry name" value="DUF5522"/>
    <property type="match status" value="1"/>
</dbReference>
<keyword evidence="2" id="KW-1185">Reference proteome</keyword>
<evidence type="ECO:0000313" key="2">
    <source>
        <dbReference type="Proteomes" id="UP000014461"/>
    </source>
</evidence>
<name>R9PLN9_AGAAL</name>
<organism evidence="1 2">
    <name type="scientific">Agarivorans albus MKT 106</name>
    <dbReference type="NCBI Taxonomy" id="1331007"/>
    <lineage>
        <taxon>Bacteria</taxon>
        <taxon>Pseudomonadati</taxon>
        <taxon>Pseudomonadota</taxon>
        <taxon>Gammaproteobacteria</taxon>
        <taxon>Alteromonadales</taxon>
        <taxon>Alteromonadaceae</taxon>
        <taxon>Agarivorans</taxon>
    </lineage>
</organism>
<accession>R9PLN9</accession>
<dbReference type="EMBL" id="BARX01000015">
    <property type="protein sequence ID" value="GAD02277.1"/>
    <property type="molecule type" value="Genomic_DNA"/>
</dbReference>
<dbReference type="Proteomes" id="UP000014461">
    <property type="component" value="Unassembled WGS sequence"/>
</dbReference>
<gene>
    <name evidence="1" type="ORF">AALB_2357</name>
</gene>
<proteinExistence type="predicted"/>
<comment type="caution">
    <text evidence="1">The sequence shown here is derived from an EMBL/GenBank/DDBJ whole genome shotgun (WGS) entry which is preliminary data.</text>
</comment>